<dbReference type="eggNOG" id="COG1670">
    <property type="taxonomic scope" value="Bacteria"/>
</dbReference>
<dbReference type="GeneID" id="95568820"/>
<dbReference type="PANTHER" id="PTHR43792:SF1">
    <property type="entry name" value="N-ACETYLTRANSFERASE DOMAIN-CONTAINING PROTEIN"/>
    <property type="match status" value="1"/>
</dbReference>
<dbReference type="RefSeq" id="WP_008075918.1">
    <property type="nucleotide sequence ID" value="NZ_AEVT01000056.1"/>
</dbReference>
<protein>
    <submittedName>
        <fullName evidence="2">Putative acetyltransferase</fullName>
    </submittedName>
</protein>
<keyword evidence="2" id="KW-0808">Transferase</keyword>
<dbReference type="EMBL" id="AEVT01000056">
    <property type="protein sequence ID" value="EGA70719.1"/>
    <property type="molecule type" value="Genomic_DNA"/>
</dbReference>
<name>E8M5C6_PHOS4</name>
<evidence type="ECO:0000313" key="2">
    <source>
        <dbReference type="EMBL" id="EGA70719.1"/>
    </source>
</evidence>
<reference evidence="2 3" key="1">
    <citation type="journal article" date="2012" name="Int. J. Syst. Evol. Microbiol.">
        <title>Vibrio caribbeanicus sp. nov., isolated from the marine sponge Scleritoderma cyanea.</title>
        <authorList>
            <person name="Hoffmann M."/>
            <person name="Monday S.R."/>
            <person name="Allard M.W."/>
            <person name="Strain E.A."/>
            <person name="Whittaker P."/>
            <person name="Naum M."/>
            <person name="McCarthy P.J."/>
            <person name="Lopez J.V."/>
            <person name="Fischer M."/>
            <person name="Brown E.W."/>
        </authorList>
    </citation>
    <scope>NUCLEOTIDE SEQUENCE [LARGE SCALE GENOMIC DNA]</scope>
    <source>
        <strain evidence="3">DSMZ 21326</strain>
    </source>
</reference>
<proteinExistence type="predicted"/>
<dbReference type="Gene3D" id="3.40.630.30">
    <property type="match status" value="1"/>
</dbReference>
<dbReference type="SUPFAM" id="SSF55729">
    <property type="entry name" value="Acyl-CoA N-acyltransferases (Nat)"/>
    <property type="match status" value="1"/>
</dbReference>
<dbReference type="InterPro" id="IPR016181">
    <property type="entry name" value="Acyl_CoA_acyltransferase"/>
</dbReference>
<accession>E8M5C6</accession>
<sequence>MKTLTTERLLLRMANSADAAFILELYNSDDFIQFVGDKKLFTIEDAERYIQTSMLDMHEQKGVCLLVVESKSQGKQLGVCGLIKRDELEAYDLGYGFLPGEYRQGYGFESAQAVISYAKEREDIKGLVAITTSDNISSQKLLTKLGFTYIKVQKPISDTIDLLLYQLSLVEHETYTQ</sequence>
<organism evidence="2 3">
    <name type="scientific">Vibrio sinaloensis DSM 21326</name>
    <dbReference type="NCBI Taxonomy" id="945550"/>
    <lineage>
        <taxon>Bacteria</taxon>
        <taxon>Pseudomonadati</taxon>
        <taxon>Pseudomonadota</taxon>
        <taxon>Gammaproteobacteria</taxon>
        <taxon>Vibrionales</taxon>
        <taxon>Vibrionaceae</taxon>
        <taxon>Vibrio</taxon>
        <taxon>Vibrio oreintalis group</taxon>
    </lineage>
</organism>
<dbReference type="InterPro" id="IPR051531">
    <property type="entry name" value="N-acetyltransferase"/>
</dbReference>
<dbReference type="InterPro" id="IPR000182">
    <property type="entry name" value="GNAT_dom"/>
</dbReference>
<dbReference type="PANTHER" id="PTHR43792">
    <property type="entry name" value="GNAT FAMILY, PUTATIVE (AFU_ORTHOLOGUE AFUA_3G00765)-RELATED-RELATED"/>
    <property type="match status" value="1"/>
</dbReference>
<dbReference type="Proteomes" id="UP000006228">
    <property type="component" value="Unassembled WGS sequence"/>
</dbReference>
<gene>
    <name evidence="2" type="ORF">VISI1226_01300</name>
</gene>
<evidence type="ECO:0000313" key="3">
    <source>
        <dbReference type="Proteomes" id="UP000006228"/>
    </source>
</evidence>
<dbReference type="PROSITE" id="PS51186">
    <property type="entry name" value="GNAT"/>
    <property type="match status" value="1"/>
</dbReference>
<dbReference type="GO" id="GO:0016747">
    <property type="term" value="F:acyltransferase activity, transferring groups other than amino-acyl groups"/>
    <property type="evidence" value="ECO:0007669"/>
    <property type="project" value="InterPro"/>
</dbReference>
<dbReference type="AlphaFoldDB" id="E8M5C6"/>
<dbReference type="Pfam" id="PF13302">
    <property type="entry name" value="Acetyltransf_3"/>
    <property type="match status" value="1"/>
</dbReference>
<dbReference type="OrthoDB" id="9798081at2"/>
<comment type="caution">
    <text evidence="2">The sequence shown here is derived from an EMBL/GenBank/DDBJ whole genome shotgun (WGS) entry which is preliminary data.</text>
</comment>
<evidence type="ECO:0000259" key="1">
    <source>
        <dbReference type="PROSITE" id="PS51186"/>
    </source>
</evidence>
<feature type="domain" description="N-acetyltransferase" evidence="1">
    <location>
        <begin position="9"/>
        <end position="170"/>
    </location>
</feature>